<evidence type="ECO:0000313" key="5">
    <source>
        <dbReference type="Proteomes" id="UP001595528"/>
    </source>
</evidence>
<feature type="domain" description="Glycosyl transferase family 1" evidence="2">
    <location>
        <begin position="212"/>
        <end position="381"/>
    </location>
</feature>
<accession>A0ABV7L8A1</accession>
<evidence type="ECO:0000259" key="2">
    <source>
        <dbReference type="Pfam" id="PF00534"/>
    </source>
</evidence>
<dbReference type="Proteomes" id="UP001595528">
    <property type="component" value="Unassembled WGS sequence"/>
</dbReference>
<feature type="region of interest" description="Disordered" evidence="1">
    <location>
        <begin position="410"/>
        <end position="474"/>
    </location>
</feature>
<feature type="compositionally biased region" description="Gly residues" evidence="1">
    <location>
        <begin position="451"/>
        <end position="461"/>
    </location>
</feature>
<dbReference type="PANTHER" id="PTHR12526">
    <property type="entry name" value="GLYCOSYLTRANSFERASE"/>
    <property type="match status" value="1"/>
</dbReference>
<dbReference type="RefSeq" id="WP_379906354.1">
    <property type="nucleotide sequence ID" value="NZ_JBHRTR010000050.1"/>
</dbReference>
<dbReference type="Gene3D" id="3.40.50.2000">
    <property type="entry name" value="Glycogen Phosphorylase B"/>
    <property type="match status" value="2"/>
</dbReference>
<evidence type="ECO:0000313" key="4">
    <source>
        <dbReference type="EMBL" id="MFC3230891.1"/>
    </source>
</evidence>
<feature type="domain" description="Glycosyl transferase family 4" evidence="3">
    <location>
        <begin position="25"/>
        <end position="190"/>
    </location>
</feature>
<keyword evidence="5" id="KW-1185">Reference proteome</keyword>
<name>A0ABV7L8A1_9PROT</name>
<dbReference type="PANTHER" id="PTHR12526:SF636">
    <property type="entry name" value="BLL3647 PROTEIN"/>
    <property type="match status" value="1"/>
</dbReference>
<sequence length="474" mass="51901">MRVLFLHNNFPAQYRHVAPALAASGHDVVFVTQRQGGTLPGVRTRVYKPSRQAAKETHHYLRGTESAVLNGQAVWRVCRDLAREGFVPDIVCSHSGWGNALYVQDVFPQVRSLVYYEWYYRGRGSDADFLQDPPLGADDLCRLRTRNASILLDLAACDWGISPTRFQMSRFPGLFRQKMTVLHDGIDVTFFAPAADARARLAALAIPGLELKPETEIVTYATRGMEPYRGFPQFMRAAAQVLKERPQAQAIVVGEDRVAYGRQLPPGESWRQRMMDELKIDPSRIHFTGLLPYPDYLTVLQASDCHIYMTVPFVLSWSLLEAMSTGCLIVGSDTAPIRELIDDGAEGLLADFFDTDALAGRMHAALDLPDGGRVLRQAARRRIVDGYALQDLLPRHLRLIRDVAAGTLPPLRDEPALRRAPDAGPADPEPDAGAAPGAAGDAGGQEADPEGGSGAKPGGKSGGRRRKSGRKAVA</sequence>
<feature type="compositionally biased region" description="Basic and acidic residues" evidence="1">
    <location>
        <begin position="411"/>
        <end position="421"/>
    </location>
</feature>
<dbReference type="CDD" id="cd03818">
    <property type="entry name" value="GT4_ExpC-like"/>
    <property type="match status" value="1"/>
</dbReference>
<feature type="compositionally biased region" description="Basic residues" evidence="1">
    <location>
        <begin position="462"/>
        <end position="474"/>
    </location>
</feature>
<dbReference type="InterPro" id="IPR001296">
    <property type="entry name" value="Glyco_trans_1"/>
</dbReference>
<dbReference type="Pfam" id="PF12000">
    <property type="entry name" value="Glyco_trans_4_3"/>
    <property type="match status" value="1"/>
</dbReference>
<dbReference type="InterPro" id="IPR022623">
    <property type="entry name" value="Glyco_trans_4"/>
</dbReference>
<organism evidence="4 5">
    <name type="scientific">Marinibaculum pumilum</name>
    <dbReference type="NCBI Taxonomy" id="1766165"/>
    <lineage>
        <taxon>Bacteria</taxon>
        <taxon>Pseudomonadati</taxon>
        <taxon>Pseudomonadota</taxon>
        <taxon>Alphaproteobacteria</taxon>
        <taxon>Rhodospirillales</taxon>
        <taxon>Rhodospirillaceae</taxon>
        <taxon>Marinibaculum</taxon>
    </lineage>
</organism>
<evidence type="ECO:0000259" key="3">
    <source>
        <dbReference type="Pfam" id="PF12000"/>
    </source>
</evidence>
<protein>
    <submittedName>
        <fullName evidence="4">Glycosyltransferase family 4 protein</fullName>
    </submittedName>
</protein>
<dbReference type="EMBL" id="JBHRTR010000050">
    <property type="protein sequence ID" value="MFC3230891.1"/>
    <property type="molecule type" value="Genomic_DNA"/>
</dbReference>
<proteinExistence type="predicted"/>
<comment type="caution">
    <text evidence="4">The sequence shown here is derived from an EMBL/GenBank/DDBJ whole genome shotgun (WGS) entry which is preliminary data.</text>
</comment>
<evidence type="ECO:0000256" key="1">
    <source>
        <dbReference type="SAM" id="MobiDB-lite"/>
    </source>
</evidence>
<gene>
    <name evidence="4" type="ORF">ACFOGJ_26840</name>
</gene>
<feature type="compositionally biased region" description="Low complexity" evidence="1">
    <location>
        <begin position="422"/>
        <end position="439"/>
    </location>
</feature>
<reference evidence="5" key="1">
    <citation type="journal article" date="2019" name="Int. J. Syst. Evol. Microbiol.">
        <title>The Global Catalogue of Microorganisms (GCM) 10K type strain sequencing project: providing services to taxonomists for standard genome sequencing and annotation.</title>
        <authorList>
            <consortium name="The Broad Institute Genomics Platform"/>
            <consortium name="The Broad Institute Genome Sequencing Center for Infectious Disease"/>
            <person name="Wu L."/>
            <person name="Ma J."/>
        </authorList>
    </citation>
    <scope>NUCLEOTIDE SEQUENCE [LARGE SCALE GENOMIC DNA]</scope>
    <source>
        <strain evidence="5">KCTC 42964</strain>
    </source>
</reference>
<dbReference type="Pfam" id="PF00534">
    <property type="entry name" value="Glycos_transf_1"/>
    <property type="match status" value="1"/>
</dbReference>
<dbReference type="SUPFAM" id="SSF53756">
    <property type="entry name" value="UDP-Glycosyltransferase/glycogen phosphorylase"/>
    <property type="match status" value="1"/>
</dbReference>